<dbReference type="SUPFAM" id="SSF81653">
    <property type="entry name" value="Calcium ATPase, transduction domain A"/>
    <property type="match status" value="1"/>
</dbReference>
<evidence type="ECO:0000259" key="16">
    <source>
        <dbReference type="SMART" id="SM00831"/>
    </source>
</evidence>
<dbReference type="Pfam" id="PF00122">
    <property type="entry name" value="E1-E2_ATPase"/>
    <property type="match status" value="1"/>
</dbReference>
<keyword evidence="11" id="KW-1278">Translocase</keyword>
<keyword evidence="12 15" id="KW-1133">Transmembrane helix</keyword>
<keyword evidence="8 15" id="KW-0067">ATP-binding</keyword>
<dbReference type="Pfam" id="PF08282">
    <property type="entry name" value="Hydrolase_3"/>
    <property type="match status" value="1"/>
</dbReference>
<evidence type="ECO:0000256" key="10">
    <source>
        <dbReference type="ARBA" id="ARBA00022951"/>
    </source>
</evidence>
<dbReference type="InterPro" id="IPR018303">
    <property type="entry name" value="ATPase_P-typ_P_site"/>
</dbReference>
<feature type="transmembrane region" description="Helical" evidence="15">
    <location>
        <begin position="895"/>
        <end position="912"/>
    </location>
</feature>
<dbReference type="PRINTS" id="PR00121">
    <property type="entry name" value="NAKATPASE"/>
</dbReference>
<feature type="transmembrane region" description="Helical" evidence="15">
    <location>
        <begin position="924"/>
        <end position="948"/>
    </location>
</feature>
<evidence type="ECO:0000313" key="17">
    <source>
        <dbReference type="EMBL" id="MBW0473319.1"/>
    </source>
</evidence>
<evidence type="ECO:0000256" key="11">
    <source>
        <dbReference type="ARBA" id="ARBA00022967"/>
    </source>
</evidence>
<dbReference type="SUPFAM" id="SSF81665">
    <property type="entry name" value="Calcium ATPase, transmembrane domain M"/>
    <property type="match status" value="1"/>
</dbReference>
<dbReference type="PROSITE" id="PS00154">
    <property type="entry name" value="ATPASE_E1_E2"/>
    <property type="match status" value="1"/>
</dbReference>
<keyword evidence="10" id="KW-0703">Sarcoplasmic reticulum</keyword>
<evidence type="ECO:0000256" key="12">
    <source>
        <dbReference type="ARBA" id="ARBA00022989"/>
    </source>
</evidence>
<dbReference type="InterPro" id="IPR005782">
    <property type="entry name" value="P-type_ATPase_IIA"/>
</dbReference>
<dbReference type="GO" id="GO:0016020">
    <property type="term" value="C:membrane"/>
    <property type="evidence" value="ECO:0007669"/>
    <property type="project" value="UniProtKB-SubCell"/>
</dbReference>
<feature type="transmembrane region" description="Helical" evidence="15">
    <location>
        <begin position="85"/>
        <end position="107"/>
    </location>
</feature>
<dbReference type="FunFam" id="3.40.50.1000:FF:000001">
    <property type="entry name" value="Phospholipid-transporting ATPase IC"/>
    <property type="match status" value="1"/>
</dbReference>
<reference evidence="17" key="1">
    <citation type="submission" date="2021-03" db="EMBL/GenBank/DDBJ databases">
        <title>Draft genome sequence of rust myrtle Austropuccinia psidii MF-1, a brazilian biotype.</title>
        <authorList>
            <person name="Quecine M.C."/>
            <person name="Pachon D.M.R."/>
            <person name="Bonatelli M.L."/>
            <person name="Correr F.H."/>
            <person name="Franceschini L.M."/>
            <person name="Leite T.F."/>
            <person name="Margarido G.R.A."/>
            <person name="Almeida C.A."/>
            <person name="Ferrarezi J.A."/>
            <person name="Labate C.A."/>
        </authorList>
    </citation>
    <scope>NUCLEOTIDE SEQUENCE</scope>
    <source>
        <strain evidence="17">MF-1</strain>
    </source>
</reference>
<organism evidence="17 18">
    <name type="scientific">Austropuccinia psidii MF-1</name>
    <dbReference type="NCBI Taxonomy" id="1389203"/>
    <lineage>
        <taxon>Eukaryota</taxon>
        <taxon>Fungi</taxon>
        <taxon>Dikarya</taxon>
        <taxon>Basidiomycota</taxon>
        <taxon>Pucciniomycotina</taxon>
        <taxon>Pucciniomycetes</taxon>
        <taxon>Pucciniales</taxon>
        <taxon>Sphaerophragmiaceae</taxon>
        <taxon>Austropuccinia</taxon>
    </lineage>
</organism>
<dbReference type="GO" id="GO:0016887">
    <property type="term" value="F:ATP hydrolysis activity"/>
    <property type="evidence" value="ECO:0007669"/>
    <property type="project" value="InterPro"/>
</dbReference>
<comment type="function">
    <text evidence="15">Catalyzes the hydrolysis of ATP coupled with the transport of calcium.</text>
</comment>
<keyword evidence="6 15" id="KW-0547">Nucleotide-binding</keyword>
<dbReference type="GO" id="GO:0005388">
    <property type="term" value="F:P-type calcium transporter activity"/>
    <property type="evidence" value="ECO:0007669"/>
    <property type="project" value="UniProtKB-EC"/>
</dbReference>
<dbReference type="InterPro" id="IPR006068">
    <property type="entry name" value="ATPase_P-typ_cation-transptr_C"/>
</dbReference>
<evidence type="ECO:0000256" key="4">
    <source>
        <dbReference type="ARBA" id="ARBA00022568"/>
    </source>
</evidence>
<feature type="transmembrane region" description="Helical" evidence="15">
    <location>
        <begin position="61"/>
        <end position="79"/>
    </location>
</feature>
<dbReference type="FunFam" id="3.40.1110.10:FF:000003">
    <property type="entry name" value="Calcium-transporting ATPase"/>
    <property type="match status" value="1"/>
</dbReference>
<dbReference type="AlphaFoldDB" id="A0A9Q3GNF9"/>
<dbReference type="Pfam" id="PF13246">
    <property type="entry name" value="Cation_ATPase"/>
    <property type="match status" value="1"/>
</dbReference>
<dbReference type="FunFam" id="1.20.1110.10:FF:000065">
    <property type="entry name" value="Sarcoplasmic/endoplasmic reticulum calcium ATPase 1"/>
    <property type="match status" value="2"/>
</dbReference>
<dbReference type="PANTHER" id="PTHR42861">
    <property type="entry name" value="CALCIUM-TRANSPORTING ATPASE"/>
    <property type="match status" value="1"/>
</dbReference>
<dbReference type="EMBL" id="AVOT02003373">
    <property type="protein sequence ID" value="MBW0473319.1"/>
    <property type="molecule type" value="Genomic_DNA"/>
</dbReference>
<evidence type="ECO:0000256" key="9">
    <source>
        <dbReference type="ARBA" id="ARBA00022842"/>
    </source>
</evidence>
<evidence type="ECO:0000256" key="13">
    <source>
        <dbReference type="ARBA" id="ARBA00023065"/>
    </source>
</evidence>
<accession>A0A9Q3GNF9</accession>
<proteinExistence type="inferred from homology"/>
<dbReference type="InterPro" id="IPR008250">
    <property type="entry name" value="ATPase_P-typ_transduc_dom_A_sf"/>
</dbReference>
<dbReference type="Gene3D" id="1.20.1110.10">
    <property type="entry name" value="Calcium-transporting ATPase, transmembrane domain"/>
    <property type="match status" value="1"/>
</dbReference>
<dbReference type="SFLD" id="SFLDS00003">
    <property type="entry name" value="Haloacid_Dehalogenase"/>
    <property type="match status" value="1"/>
</dbReference>
<dbReference type="EC" id="7.2.2.10" evidence="15"/>
<keyword evidence="9" id="KW-0460">Magnesium</keyword>
<feature type="transmembrane region" description="Helical" evidence="15">
    <location>
        <begin position="257"/>
        <end position="277"/>
    </location>
</feature>
<dbReference type="InterPro" id="IPR059000">
    <property type="entry name" value="ATPase_P-type_domA"/>
</dbReference>
<dbReference type="SFLD" id="SFLDG00002">
    <property type="entry name" value="C1.7:_P-type_atpase_like"/>
    <property type="match status" value="1"/>
</dbReference>
<evidence type="ECO:0000256" key="6">
    <source>
        <dbReference type="ARBA" id="ARBA00022741"/>
    </source>
</evidence>
<feature type="domain" description="Cation-transporting P-type ATPase N-terminal" evidence="16">
    <location>
        <begin position="3"/>
        <end position="77"/>
    </location>
</feature>
<keyword evidence="2 15" id="KW-0813">Transport</keyword>
<evidence type="ECO:0000256" key="7">
    <source>
        <dbReference type="ARBA" id="ARBA00022837"/>
    </source>
</evidence>
<evidence type="ECO:0000256" key="2">
    <source>
        <dbReference type="ARBA" id="ARBA00022448"/>
    </source>
</evidence>
<dbReference type="InterPro" id="IPR023299">
    <property type="entry name" value="ATPase_P-typ_cyto_dom_N"/>
</dbReference>
<keyword evidence="5 15" id="KW-0812">Transmembrane</keyword>
<keyword evidence="3" id="KW-0597">Phosphoprotein</keyword>
<dbReference type="PRINTS" id="PR00119">
    <property type="entry name" value="CATATPASE"/>
</dbReference>
<keyword evidence="13 15" id="KW-0406">Ion transport</keyword>
<dbReference type="InterPro" id="IPR044492">
    <property type="entry name" value="P_typ_ATPase_HD_dom"/>
</dbReference>
<evidence type="ECO:0000256" key="5">
    <source>
        <dbReference type="ARBA" id="ARBA00022692"/>
    </source>
</evidence>
<protein>
    <recommendedName>
        <fullName evidence="15">Calcium-transporting ATPase</fullName>
        <ecNumber evidence="15">7.2.2.10</ecNumber>
    </recommendedName>
</protein>
<dbReference type="InterPro" id="IPR004014">
    <property type="entry name" value="ATPase_P-typ_cation-transptr_N"/>
</dbReference>
<gene>
    <name evidence="17" type="ORF">O181_013034</name>
</gene>
<evidence type="ECO:0000313" key="18">
    <source>
        <dbReference type="Proteomes" id="UP000765509"/>
    </source>
</evidence>
<dbReference type="FunFam" id="3.40.50.1000:FF:000005">
    <property type="entry name" value="Calcium-transporting ATPase 1"/>
    <property type="match status" value="1"/>
</dbReference>
<dbReference type="SUPFAM" id="SSF81660">
    <property type="entry name" value="Metal cation-transporting ATPase, ATP-binding domain N"/>
    <property type="match status" value="1"/>
</dbReference>
<feature type="transmembrane region" description="Helical" evidence="15">
    <location>
        <begin position="787"/>
        <end position="808"/>
    </location>
</feature>
<dbReference type="Pfam" id="PF00689">
    <property type="entry name" value="Cation_ATPase_C"/>
    <property type="match status" value="1"/>
</dbReference>
<sequence>MEEAHALTVQEVLTHFEVKPNHGLTSAQVKESERKWGKNVLQKEDESSLLSLVLEQFKDQLVIILLISAVVSFGLAIIEESEDKATAFVEPIVILLILVANAIVGVVQESNAEKAIEALMEYSPDEATVTRSGKSFKLHSADLVPGDVITLSVGDKVPADARVISISSASFTVDQAVLTGESISVSKSSDSVTLSGAVKQDMVNMLFSGTTIVSGKAQAVVIHTGSRTAIGDIHESITAQISQKTPLKQKVDDFGDMLAKVITVICILVWVINIRHFNDPNHHGWLKGAIYYFKIAVALAVAAIPEGLPVVITLCLALGTTKMAKMNAIVRSLPSVETLGCTNVICSDKTGTLTTNQMSVSKFLIADGSQMDEFTVEGTTYAPEGHVYDSLGRRLVKPCVDLPIIEILSRICALCNASQVVMNEATRTYVNIGEPTEAALKVLVEKLLTPDQSFNSKLPNLASESRVNAVNDYIEKRFERNLVLEFNRERKSMSVLVKEVQTGRSFLFVKGAPESVLSRCSYVSQNWSSGNSQRVELSSKVREGIEEKVKTYAQEGLRVLALSLIEDVDPDVNYYKSSSPTDYVKFEQNMTFIGLVGMLDPPRPEVKQAISKCRSAGIKVIVITGDNKATAETICRQIGVFEPSEDLHQLSYTGREFDALSDQEKLQAAHRAGLFSRVEPSHKQKIVDLLQSSGLIVAMTGDGVNDAPALKKASIGIAMGSGTDVAKLAADMVLADDNFATIEKAVEEGRGIYENTKQFIRYLISSNIGEVVSIFLTVLLGMPEALIPVQLLWVNLVTDSLPALALGFNPKDHSIMSRPPRNSKEPLVGAWLFFRYCVIGIYVGCATVGAYAWWFMAYSDGPQISFHRLTHFGECAAKSGLPGCEMVTTTFQKKATTMSLSVLVLIEMFNAMNSLSENESLLTLPLWSNLYLCGAISLSMALHFMILYVPWFSTLFVITPLNVEEWKAVFWISLPVIIIDEVLKFISNTFFSNNVDQLKKRKTE</sequence>
<evidence type="ECO:0000256" key="15">
    <source>
        <dbReference type="RuleBase" id="RU361146"/>
    </source>
</evidence>
<comment type="catalytic activity">
    <reaction evidence="15">
        <text>Ca(2+)(in) + ATP + H2O = Ca(2+)(out) + ADP + phosphate + H(+)</text>
        <dbReference type="Rhea" id="RHEA:18105"/>
        <dbReference type="ChEBI" id="CHEBI:15377"/>
        <dbReference type="ChEBI" id="CHEBI:15378"/>
        <dbReference type="ChEBI" id="CHEBI:29108"/>
        <dbReference type="ChEBI" id="CHEBI:30616"/>
        <dbReference type="ChEBI" id="CHEBI:43474"/>
        <dbReference type="ChEBI" id="CHEBI:456216"/>
        <dbReference type="EC" id="7.2.2.10"/>
    </reaction>
</comment>
<dbReference type="Gene3D" id="3.40.50.1000">
    <property type="entry name" value="HAD superfamily/HAD-like"/>
    <property type="match status" value="1"/>
</dbReference>
<comment type="subcellular location">
    <subcellularLocation>
        <location evidence="15">Membrane</location>
        <topology evidence="15">Multi-pass membrane protein</topology>
    </subcellularLocation>
    <subcellularLocation>
        <location evidence="1">Sarcoplasmic reticulum membrane</location>
        <topology evidence="1">Multi-pass membrane protein</topology>
    </subcellularLocation>
</comment>
<keyword evidence="4 15" id="KW-0109">Calcium transport</keyword>
<comment type="caution">
    <text evidence="17">The sequence shown here is derived from an EMBL/GenBank/DDBJ whole genome shotgun (WGS) entry which is preliminary data.</text>
</comment>
<dbReference type="NCBIfam" id="TIGR01494">
    <property type="entry name" value="ATPase_P-type"/>
    <property type="match status" value="2"/>
</dbReference>
<keyword evidence="18" id="KW-1185">Reference proteome</keyword>
<evidence type="ECO:0000256" key="1">
    <source>
        <dbReference type="ARBA" id="ARBA00004326"/>
    </source>
</evidence>
<dbReference type="Proteomes" id="UP000765509">
    <property type="component" value="Unassembled WGS sequence"/>
</dbReference>
<dbReference type="SMART" id="SM00831">
    <property type="entry name" value="Cation_ATPase_N"/>
    <property type="match status" value="1"/>
</dbReference>
<dbReference type="InterPro" id="IPR023214">
    <property type="entry name" value="HAD_sf"/>
</dbReference>
<feature type="transmembrane region" description="Helical" evidence="15">
    <location>
        <begin position="829"/>
        <end position="854"/>
    </location>
</feature>
<dbReference type="Gene3D" id="3.40.1110.10">
    <property type="entry name" value="Calcium-transporting ATPase, cytoplasmic domain N"/>
    <property type="match status" value="1"/>
</dbReference>
<dbReference type="SUPFAM" id="SSF56784">
    <property type="entry name" value="HAD-like"/>
    <property type="match status" value="1"/>
</dbReference>
<feature type="transmembrane region" description="Helical" evidence="15">
    <location>
        <begin position="289"/>
        <end position="318"/>
    </location>
</feature>
<evidence type="ECO:0000256" key="14">
    <source>
        <dbReference type="ARBA" id="ARBA00023136"/>
    </source>
</evidence>
<dbReference type="InterPro" id="IPR023298">
    <property type="entry name" value="ATPase_P-typ_TM_dom_sf"/>
</dbReference>
<dbReference type="SFLD" id="SFLDF00027">
    <property type="entry name" value="p-type_atpase"/>
    <property type="match status" value="1"/>
</dbReference>
<keyword evidence="7 15" id="KW-0106">Calcium</keyword>
<feature type="transmembrane region" description="Helical" evidence="15">
    <location>
        <begin position="968"/>
        <end position="991"/>
    </location>
</feature>
<keyword evidence="14 15" id="KW-0472">Membrane</keyword>
<comment type="similarity">
    <text evidence="15">Belongs to the cation transport ATPase (P-type) (TC 3.A.3) family.</text>
</comment>
<evidence type="ECO:0000256" key="8">
    <source>
        <dbReference type="ARBA" id="ARBA00022840"/>
    </source>
</evidence>
<dbReference type="GO" id="GO:0005524">
    <property type="term" value="F:ATP binding"/>
    <property type="evidence" value="ECO:0007669"/>
    <property type="project" value="UniProtKB-KW"/>
</dbReference>
<name>A0A9Q3GNF9_9BASI</name>
<feature type="transmembrane region" description="Helical" evidence="15">
    <location>
        <begin position="759"/>
        <end position="781"/>
    </location>
</feature>
<evidence type="ECO:0000256" key="3">
    <source>
        <dbReference type="ARBA" id="ARBA00022553"/>
    </source>
</evidence>
<dbReference type="InterPro" id="IPR001757">
    <property type="entry name" value="P_typ_ATPase"/>
</dbReference>
<dbReference type="NCBIfam" id="TIGR01116">
    <property type="entry name" value="ATPase-IIA1_Ca"/>
    <property type="match status" value="1"/>
</dbReference>
<dbReference type="Pfam" id="PF00690">
    <property type="entry name" value="Cation_ATPase_N"/>
    <property type="match status" value="1"/>
</dbReference>
<dbReference type="CDD" id="cd02083">
    <property type="entry name" value="P-type_ATPase_SERCA"/>
    <property type="match status" value="1"/>
</dbReference>
<dbReference type="Gene3D" id="2.70.150.10">
    <property type="entry name" value="Calcium-transporting ATPase, cytoplasmic transduction domain A"/>
    <property type="match status" value="1"/>
</dbReference>
<dbReference type="InterPro" id="IPR036412">
    <property type="entry name" value="HAD-like_sf"/>
</dbReference>
<dbReference type="FunFam" id="2.70.150.10:FF:000014">
    <property type="entry name" value="Calcium-transporting ATPase, putative"/>
    <property type="match status" value="1"/>
</dbReference>
<dbReference type="OrthoDB" id="3352408at2759"/>